<dbReference type="Pfam" id="PF13589">
    <property type="entry name" value="HATPase_c_3"/>
    <property type="match status" value="1"/>
</dbReference>
<dbReference type="InterPro" id="IPR019805">
    <property type="entry name" value="Heat_shock_protein_90_CS"/>
</dbReference>
<protein>
    <recommendedName>
        <fullName evidence="8">Histidine kinase/HSP90-like ATPase domain-containing protein</fullName>
    </recommendedName>
</protein>
<dbReference type="GO" id="GO:0140662">
    <property type="term" value="F:ATP-dependent protein folding chaperone"/>
    <property type="evidence" value="ECO:0007669"/>
    <property type="project" value="InterPro"/>
</dbReference>
<dbReference type="GO" id="GO:0016887">
    <property type="term" value="F:ATP hydrolysis activity"/>
    <property type="evidence" value="ECO:0007669"/>
    <property type="project" value="InterPro"/>
</dbReference>
<evidence type="ECO:0000259" key="8">
    <source>
        <dbReference type="SMART" id="SM00387"/>
    </source>
</evidence>
<feature type="domain" description="Histidine kinase/HSP90-like ATPase" evidence="8">
    <location>
        <begin position="147"/>
        <end position="304"/>
    </location>
</feature>
<accession>A0AA87ZYF5</accession>
<reference evidence="9" key="1">
    <citation type="submission" date="2023-07" db="EMBL/GenBank/DDBJ databases">
        <title>draft genome sequence of fig (Ficus carica).</title>
        <authorList>
            <person name="Takahashi T."/>
            <person name="Nishimura K."/>
        </authorList>
    </citation>
    <scope>NUCLEOTIDE SEQUENCE</scope>
</reference>
<dbReference type="SUPFAM" id="SSF54211">
    <property type="entry name" value="Ribosomal protein S5 domain 2-like"/>
    <property type="match status" value="1"/>
</dbReference>
<dbReference type="InterPro" id="IPR036890">
    <property type="entry name" value="HATPase_C_sf"/>
</dbReference>
<keyword evidence="6" id="KW-0812">Transmembrane</keyword>
<evidence type="ECO:0000313" key="9">
    <source>
        <dbReference type="EMBL" id="GMN35803.1"/>
    </source>
</evidence>
<dbReference type="PANTHER" id="PTHR11528">
    <property type="entry name" value="HEAT SHOCK PROTEIN 90 FAMILY MEMBER"/>
    <property type="match status" value="1"/>
</dbReference>
<dbReference type="NCBIfam" id="NF003555">
    <property type="entry name" value="PRK05218.1"/>
    <property type="match status" value="1"/>
</dbReference>
<dbReference type="PROSITE" id="PS00298">
    <property type="entry name" value="HSP90"/>
    <property type="match status" value="1"/>
</dbReference>
<evidence type="ECO:0000256" key="6">
    <source>
        <dbReference type="SAM" id="Phobius"/>
    </source>
</evidence>
<evidence type="ECO:0000256" key="3">
    <source>
        <dbReference type="ARBA" id="ARBA00022840"/>
    </source>
</evidence>
<dbReference type="FunFam" id="3.40.50.11260:FF:000006">
    <property type="entry name" value="endoplasmin homolog"/>
    <property type="match status" value="1"/>
</dbReference>
<dbReference type="SMART" id="SM00387">
    <property type="entry name" value="HATPase_c"/>
    <property type="match status" value="1"/>
</dbReference>
<keyword evidence="10" id="KW-1185">Reference proteome</keyword>
<comment type="caution">
    <text evidence="9">The sequence shown here is derived from an EMBL/GenBank/DDBJ whole genome shotgun (WGS) entry which is preliminary data.</text>
</comment>
<feature type="signal peptide" evidence="7">
    <location>
        <begin position="1"/>
        <end position="25"/>
    </location>
</feature>
<evidence type="ECO:0000256" key="7">
    <source>
        <dbReference type="SAM" id="SignalP"/>
    </source>
</evidence>
<keyword evidence="2" id="KW-0547">Nucleotide-binding</keyword>
<keyword evidence="7" id="KW-0732">Signal</keyword>
<dbReference type="FunFam" id="1.20.120.790:FF:000005">
    <property type="entry name" value="Endoplasmin-like isoform B"/>
    <property type="match status" value="1"/>
</dbReference>
<feature type="compositionally biased region" description="Acidic residues" evidence="5">
    <location>
        <begin position="778"/>
        <end position="791"/>
    </location>
</feature>
<dbReference type="Gene3D" id="3.30.230.80">
    <property type="match status" value="1"/>
</dbReference>
<sequence length="907" mass="103718">MRKWTIPSVLFLLCLLFLLPDQGTSMASMASIRHFYFFVVFSFSVMDLVDIFFCFSFPWFLSIPLRDSARRKLQANAEGSSDELVDPPKVEEKIGAVPNGLSTDSDVVKREAESISKRSIRSNAEKFEFQAEVSRLMDIIINSLYSNKDIFLRELISNASDAIDKIRFLSLTDKEILGEGDTAKLEIQIKLDKEKKIISIRDRGIGMTKEDLIKNLGTIAKSGTSAFVEKMQTSGDLNLIGQFGVGFYSVYLVADYVEVISKHNDDKQYVWESKADGAFAISEDTWNEPLGRGTEIRLHLRDEAGEYLEESKLKELVKRYSEFINFPIYLWASKEVDVEVPADEDESSEEEESSEKTSTEEEGEDEDSEKKSKTKTVKETTYEWELLNDVKAIWLRNPKEVTEEEYSKFYHSLAKDFSDEKPLAWSHFSAEGDVEFKALLFVPPKAPHDLYESYYNSNKSNLKLYVRRVFISDEFDELLPKYLNFLKGLVDSDTLPLNVSREMLQQHGSLKTIKKKLIRKALDMIRKLAEEDPDESNDKDKKGMVTKSDGKLTSLDQYISRMKSGQKDIFYITGTSKEQLEKSPFIERLKKKNYEVILFTDPVDEYLMQYLMDYEDKKFQNVSKEGLKLGKDSKAKELKESFKDLTKWWKSALSFDNVDDVKVSNRLDDTPCVVVTSKYGWSANMEKIMQSQTLSDASKQAYMRGKRVLEINPRHPIIKELRERVVKDPEDVSVKQTAQLMYQTALMESGFTLSDPKDFASRIYSSVKSSLDISPDAAVEEEDDAEEVETESDAKETADTPQAEDSTEVFLREMEKYASPVLTLLVDARGDIRRQNPNTAARLRVIECSVKDVILLPRPRVSEWRRECRDGNGTGRVENALLSPSSHSKTILIPLYIETGLEMGIPC</sequence>
<dbReference type="SUPFAM" id="SSF55874">
    <property type="entry name" value="ATPase domain of HSP90 chaperone/DNA topoisomerase II/histidine kinase"/>
    <property type="match status" value="1"/>
</dbReference>
<gene>
    <name evidence="9" type="ORF">TIFTF001_005548</name>
</gene>
<name>A0AA87ZYF5_FICCA</name>
<evidence type="ECO:0000256" key="2">
    <source>
        <dbReference type="ARBA" id="ARBA00022741"/>
    </source>
</evidence>
<keyword evidence="4" id="KW-0143">Chaperone</keyword>
<dbReference type="SUPFAM" id="SSF110942">
    <property type="entry name" value="HSP90 C-terminal domain"/>
    <property type="match status" value="1"/>
</dbReference>
<feature type="compositionally biased region" description="Acidic residues" evidence="5">
    <location>
        <begin position="340"/>
        <end position="353"/>
    </location>
</feature>
<keyword evidence="6" id="KW-0472">Membrane</keyword>
<dbReference type="CDD" id="cd16927">
    <property type="entry name" value="HATPase_Hsp90-like"/>
    <property type="match status" value="1"/>
</dbReference>
<dbReference type="GO" id="GO:0005524">
    <property type="term" value="F:ATP binding"/>
    <property type="evidence" value="ECO:0007669"/>
    <property type="project" value="UniProtKB-KW"/>
</dbReference>
<feature type="region of interest" description="Disordered" evidence="5">
    <location>
        <begin position="774"/>
        <end position="806"/>
    </location>
</feature>
<keyword evidence="3" id="KW-0067">ATP-binding</keyword>
<dbReference type="EMBL" id="BTGU01000005">
    <property type="protein sequence ID" value="GMN35803.1"/>
    <property type="molecule type" value="Genomic_DNA"/>
</dbReference>
<keyword evidence="6" id="KW-1133">Transmembrane helix</keyword>
<evidence type="ECO:0000256" key="5">
    <source>
        <dbReference type="SAM" id="MobiDB-lite"/>
    </source>
</evidence>
<dbReference type="InterPro" id="IPR020575">
    <property type="entry name" value="Hsp90_N"/>
</dbReference>
<dbReference type="Gene3D" id="3.30.565.10">
    <property type="entry name" value="Histidine kinase-like ATPase, C-terminal domain"/>
    <property type="match status" value="1"/>
</dbReference>
<evidence type="ECO:0000256" key="4">
    <source>
        <dbReference type="ARBA" id="ARBA00023186"/>
    </source>
</evidence>
<dbReference type="InterPro" id="IPR003594">
    <property type="entry name" value="HATPase_dom"/>
</dbReference>
<comment type="similarity">
    <text evidence="1">Belongs to the heat shock protein 90 family.</text>
</comment>
<proteinExistence type="inferred from homology"/>
<dbReference type="Gene3D" id="1.20.120.790">
    <property type="entry name" value="Heat shock protein 90, C-terminal domain"/>
    <property type="match status" value="1"/>
</dbReference>
<dbReference type="InterPro" id="IPR037196">
    <property type="entry name" value="HSP90_C"/>
</dbReference>
<dbReference type="Gene3D" id="3.40.50.11260">
    <property type="match status" value="1"/>
</dbReference>
<dbReference type="InterPro" id="IPR020568">
    <property type="entry name" value="Ribosomal_Su5_D2-typ_SF"/>
</dbReference>
<feature type="region of interest" description="Disordered" evidence="5">
    <location>
        <begin position="340"/>
        <end position="375"/>
    </location>
</feature>
<evidence type="ECO:0000256" key="1">
    <source>
        <dbReference type="ARBA" id="ARBA00008239"/>
    </source>
</evidence>
<dbReference type="Proteomes" id="UP001187192">
    <property type="component" value="Unassembled WGS sequence"/>
</dbReference>
<dbReference type="Pfam" id="PF00183">
    <property type="entry name" value="HSP90"/>
    <property type="match status" value="2"/>
</dbReference>
<dbReference type="AlphaFoldDB" id="A0AA87ZYF5"/>
<dbReference type="InterPro" id="IPR001404">
    <property type="entry name" value="Hsp90_fam"/>
</dbReference>
<dbReference type="HAMAP" id="MF_00505">
    <property type="entry name" value="HSP90"/>
    <property type="match status" value="1"/>
</dbReference>
<feature type="chain" id="PRO_5041664168" description="Histidine kinase/HSP90-like ATPase domain-containing protein" evidence="7">
    <location>
        <begin position="26"/>
        <end position="907"/>
    </location>
</feature>
<organism evidence="9 10">
    <name type="scientific">Ficus carica</name>
    <name type="common">Common fig</name>
    <dbReference type="NCBI Taxonomy" id="3494"/>
    <lineage>
        <taxon>Eukaryota</taxon>
        <taxon>Viridiplantae</taxon>
        <taxon>Streptophyta</taxon>
        <taxon>Embryophyta</taxon>
        <taxon>Tracheophyta</taxon>
        <taxon>Spermatophyta</taxon>
        <taxon>Magnoliopsida</taxon>
        <taxon>eudicotyledons</taxon>
        <taxon>Gunneridae</taxon>
        <taxon>Pentapetalae</taxon>
        <taxon>rosids</taxon>
        <taxon>fabids</taxon>
        <taxon>Rosales</taxon>
        <taxon>Moraceae</taxon>
        <taxon>Ficeae</taxon>
        <taxon>Ficus</taxon>
    </lineage>
</organism>
<dbReference type="FunFam" id="3.30.565.10:FF:000005">
    <property type="entry name" value="Heat shock protein 90"/>
    <property type="match status" value="1"/>
</dbReference>
<dbReference type="PRINTS" id="PR00775">
    <property type="entry name" value="HEATSHOCK90"/>
</dbReference>
<feature type="transmembrane region" description="Helical" evidence="6">
    <location>
        <begin position="37"/>
        <end position="61"/>
    </location>
</feature>
<evidence type="ECO:0000313" key="10">
    <source>
        <dbReference type="Proteomes" id="UP001187192"/>
    </source>
</evidence>
<dbReference type="GO" id="GO:0051082">
    <property type="term" value="F:unfolded protein binding"/>
    <property type="evidence" value="ECO:0007669"/>
    <property type="project" value="InterPro"/>
</dbReference>